<organism evidence="2 3">
    <name type="scientific">Mesorhizobium sangaii</name>
    <dbReference type="NCBI Taxonomy" id="505389"/>
    <lineage>
        <taxon>Bacteria</taxon>
        <taxon>Pseudomonadati</taxon>
        <taxon>Pseudomonadota</taxon>
        <taxon>Alphaproteobacteria</taxon>
        <taxon>Hyphomicrobiales</taxon>
        <taxon>Phyllobacteriaceae</taxon>
        <taxon>Mesorhizobium</taxon>
    </lineage>
</organism>
<sequence length="38" mass="4314">MRYNWERAPTSFERHRKALATAILIFGGIGLMLVALPI</sequence>
<keyword evidence="1" id="KW-0472">Membrane</keyword>
<reference evidence="2 3" key="1">
    <citation type="submission" date="2020-08" db="EMBL/GenBank/DDBJ databases">
        <title>Genomic Encyclopedia of Type Strains, Phase IV (KMG-IV): sequencing the most valuable type-strain genomes for metagenomic binning, comparative biology and taxonomic classification.</title>
        <authorList>
            <person name="Goeker M."/>
        </authorList>
    </citation>
    <scope>NUCLEOTIDE SEQUENCE [LARGE SCALE GENOMIC DNA]</scope>
    <source>
        <strain evidence="2 3">DSM 100039</strain>
    </source>
</reference>
<evidence type="ECO:0000313" key="2">
    <source>
        <dbReference type="EMBL" id="MBB6410367.1"/>
    </source>
</evidence>
<keyword evidence="1" id="KW-1133">Transmembrane helix</keyword>
<feature type="transmembrane region" description="Helical" evidence="1">
    <location>
        <begin position="18"/>
        <end position="36"/>
    </location>
</feature>
<accession>A0A841P569</accession>
<dbReference type="EMBL" id="JACHEF010000002">
    <property type="protein sequence ID" value="MBB6410367.1"/>
    <property type="molecule type" value="Genomic_DNA"/>
</dbReference>
<keyword evidence="1" id="KW-0812">Transmembrane</keyword>
<dbReference type="Proteomes" id="UP000556329">
    <property type="component" value="Unassembled WGS sequence"/>
</dbReference>
<evidence type="ECO:0000256" key="1">
    <source>
        <dbReference type="SAM" id="Phobius"/>
    </source>
</evidence>
<proteinExistence type="predicted"/>
<name>A0A841P569_9HYPH</name>
<evidence type="ECO:0000313" key="3">
    <source>
        <dbReference type="Proteomes" id="UP000556329"/>
    </source>
</evidence>
<keyword evidence="3" id="KW-1185">Reference proteome</keyword>
<protein>
    <submittedName>
        <fullName evidence="2">Uncharacterized protein</fullName>
    </submittedName>
</protein>
<gene>
    <name evidence="2" type="ORF">HNQ71_003032</name>
</gene>
<dbReference type="AlphaFoldDB" id="A0A841P569"/>
<comment type="caution">
    <text evidence="2">The sequence shown here is derived from an EMBL/GenBank/DDBJ whole genome shotgun (WGS) entry which is preliminary data.</text>
</comment>